<dbReference type="InterPro" id="IPR036465">
    <property type="entry name" value="vWFA_dom_sf"/>
</dbReference>
<keyword evidence="1" id="KW-1133">Transmembrane helix</keyword>
<evidence type="ECO:0000313" key="4">
    <source>
        <dbReference type="Proteomes" id="UP001500433"/>
    </source>
</evidence>
<comment type="caution">
    <text evidence="3">The sequence shown here is derived from an EMBL/GenBank/DDBJ whole genome shotgun (WGS) entry which is preliminary data.</text>
</comment>
<keyword evidence="1" id="KW-0472">Membrane</keyword>
<dbReference type="InterPro" id="IPR011933">
    <property type="entry name" value="Double_TM_dom"/>
</dbReference>
<feature type="domain" description="Aerotolerance regulator N-terminal" evidence="2">
    <location>
        <begin position="22"/>
        <end position="97"/>
    </location>
</feature>
<dbReference type="PANTHER" id="PTHR37464:SF1">
    <property type="entry name" value="BLL2463 PROTEIN"/>
    <property type="match status" value="1"/>
</dbReference>
<protein>
    <submittedName>
        <fullName evidence="3">BatA and WFA domain-containing protein</fullName>
    </submittedName>
</protein>
<sequence length="662" mass="75343">MLKSRFINSFAFSIFVQSKKDMQFKHPELLYALFLLLIPIIVHLFQLRKFQKIDFTNVAFLKEATMQTRKSSVIKKWLILCTRLLLLAALVFAFAEPFISKVNTFKAKKETVIYLDNSFSMQAKGNEGELLKRAVQDIISHVPNSDEISVITNNNVYKKTSIKALKNDLLQLGYSSNQLTTEAALLKSQTFFSNEKNALKNLVFISDFQQDESNFYPITDSLTNLYFVKLKPINTNNISIDSAFISKTTATSIELKVHLKNNGDTVENLPVSLYNDDVLIAKTSVAISKDAETTFTLPVNEVINGKITISDTNLQFDNSLFFNFNNASKIKVLTINATDDSFLKRIYTKGEFNYTSVQDNQLNYNLIDAQHLIVLNELKTIPIALTSALKQFTNQGGSLIIIPSRAINKTSYNQLLNNYNTNFSDLVSSEKHITTINYSHPIYNNGVFEKQVKNFQYPKVNNFYNISSNRITSVLQFEDGKLFLGQSKNSFVFTSALNTKNSSFKNSPLIVPTLYNIAKQSFRIPELYYTIGEENSYDVETQLQQDAILSLVSDAVNIIPKQQYFNNKVIINTSESPSIAATYIITNKNETVKNVSYNYNRNESDLTYRNLANSYNINLSNSITEIFNTIKSDTKVNALWKWFVIFALALLIIEMLILKLFK</sequence>
<dbReference type="PANTHER" id="PTHR37464">
    <property type="entry name" value="BLL2463 PROTEIN"/>
    <property type="match status" value="1"/>
</dbReference>
<accession>A0ABP9ERA0</accession>
<feature type="transmembrane region" description="Helical" evidence="1">
    <location>
        <begin position="77"/>
        <end position="95"/>
    </location>
</feature>
<dbReference type="Pfam" id="PF07584">
    <property type="entry name" value="BatA"/>
    <property type="match status" value="1"/>
</dbReference>
<feature type="transmembrane region" description="Helical" evidence="1">
    <location>
        <begin position="29"/>
        <end position="47"/>
    </location>
</feature>
<proteinExistence type="predicted"/>
<keyword evidence="4" id="KW-1185">Reference proteome</keyword>
<dbReference type="SUPFAM" id="SSF53300">
    <property type="entry name" value="vWA-like"/>
    <property type="match status" value="1"/>
</dbReference>
<organism evidence="3 4">
    <name type="scientific">Flaviramulus aquimarinus</name>
    <dbReference type="NCBI Taxonomy" id="1170456"/>
    <lineage>
        <taxon>Bacteria</taxon>
        <taxon>Pseudomonadati</taxon>
        <taxon>Bacteroidota</taxon>
        <taxon>Flavobacteriia</taxon>
        <taxon>Flavobacteriales</taxon>
        <taxon>Flavobacteriaceae</taxon>
        <taxon>Flaviramulus</taxon>
    </lineage>
</organism>
<dbReference type="NCBIfam" id="TIGR02226">
    <property type="entry name" value="two_anch"/>
    <property type="match status" value="1"/>
</dbReference>
<evidence type="ECO:0000259" key="2">
    <source>
        <dbReference type="Pfam" id="PF07584"/>
    </source>
</evidence>
<dbReference type="EMBL" id="BAABJH010000001">
    <property type="protein sequence ID" value="GAA4885503.1"/>
    <property type="molecule type" value="Genomic_DNA"/>
</dbReference>
<feature type="transmembrane region" description="Helical" evidence="1">
    <location>
        <begin position="639"/>
        <end position="661"/>
    </location>
</feature>
<reference evidence="4" key="1">
    <citation type="journal article" date="2019" name="Int. J. Syst. Evol. Microbiol.">
        <title>The Global Catalogue of Microorganisms (GCM) 10K type strain sequencing project: providing services to taxonomists for standard genome sequencing and annotation.</title>
        <authorList>
            <consortium name="The Broad Institute Genomics Platform"/>
            <consortium name="The Broad Institute Genome Sequencing Center for Infectious Disease"/>
            <person name="Wu L."/>
            <person name="Ma J."/>
        </authorList>
    </citation>
    <scope>NUCLEOTIDE SEQUENCE [LARGE SCALE GENOMIC DNA]</scope>
    <source>
        <strain evidence="4">JCM 18274</strain>
    </source>
</reference>
<dbReference type="InterPro" id="IPR024163">
    <property type="entry name" value="Aerotolerance_reg_N"/>
</dbReference>
<gene>
    <name evidence="3" type="ORF">GCM10023311_05280</name>
</gene>
<dbReference type="Gene3D" id="3.40.50.410">
    <property type="entry name" value="von Willebrand factor, type A domain"/>
    <property type="match status" value="1"/>
</dbReference>
<evidence type="ECO:0000256" key="1">
    <source>
        <dbReference type="SAM" id="Phobius"/>
    </source>
</evidence>
<dbReference type="Proteomes" id="UP001500433">
    <property type="component" value="Unassembled WGS sequence"/>
</dbReference>
<evidence type="ECO:0000313" key="3">
    <source>
        <dbReference type="EMBL" id="GAA4885503.1"/>
    </source>
</evidence>
<name>A0ABP9ERA0_9FLAO</name>
<keyword evidence="1" id="KW-0812">Transmembrane</keyword>